<organism evidence="1 2">
    <name type="scientific">Araneus ventricosus</name>
    <name type="common">Orbweaver spider</name>
    <name type="synonym">Epeira ventricosa</name>
    <dbReference type="NCBI Taxonomy" id="182803"/>
    <lineage>
        <taxon>Eukaryota</taxon>
        <taxon>Metazoa</taxon>
        <taxon>Ecdysozoa</taxon>
        <taxon>Arthropoda</taxon>
        <taxon>Chelicerata</taxon>
        <taxon>Arachnida</taxon>
        <taxon>Araneae</taxon>
        <taxon>Araneomorphae</taxon>
        <taxon>Entelegynae</taxon>
        <taxon>Araneoidea</taxon>
        <taxon>Araneidae</taxon>
        <taxon>Araneus</taxon>
    </lineage>
</organism>
<reference evidence="1 2" key="1">
    <citation type="journal article" date="2019" name="Sci. Rep.">
        <title>Orb-weaving spider Araneus ventricosus genome elucidates the spidroin gene catalogue.</title>
        <authorList>
            <person name="Kono N."/>
            <person name="Nakamura H."/>
            <person name="Ohtoshi R."/>
            <person name="Moran D.A.P."/>
            <person name="Shinohara A."/>
            <person name="Yoshida Y."/>
            <person name="Fujiwara M."/>
            <person name="Mori M."/>
            <person name="Tomita M."/>
            <person name="Arakawa K."/>
        </authorList>
    </citation>
    <scope>NUCLEOTIDE SEQUENCE [LARGE SCALE GENOMIC DNA]</scope>
</reference>
<dbReference type="Proteomes" id="UP000499080">
    <property type="component" value="Unassembled WGS sequence"/>
</dbReference>
<accession>A0A4Y2HW67</accession>
<protein>
    <submittedName>
        <fullName evidence="1">Uncharacterized protein</fullName>
    </submittedName>
</protein>
<comment type="caution">
    <text evidence="1">The sequence shown here is derived from an EMBL/GenBank/DDBJ whole genome shotgun (WGS) entry which is preliminary data.</text>
</comment>
<sequence length="84" mass="9582">MARGRFGELGIIRFCTKKVKEAVEFTYNREDKVERGNTARSTTLKVAKLETGSVRVNFMRPAFHNAFVKDLKSALISEKDPIVY</sequence>
<keyword evidence="2" id="KW-1185">Reference proteome</keyword>
<dbReference type="EMBL" id="BGPR01002200">
    <property type="protein sequence ID" value="GBM69533.1"/>
    <property type="molecule type" value="Genomic_DNA"/>
</dbReference>
<proteinExistence type="predicted"/>
<evidence type="ECO:0000313" key="2">
    <source>
        <dbReference type="Proteomes" id="UP000499080"/>
    </source>
</evidence>
<evidence type="ECO:0000313" key="1">
    <source>
        <dbReference type="EMBL" id="GBM69533.1"/>
    </source>
</evidence>
<gene>
    <name evidence="1" type="ORF">AVEN_175396_1</name>
</gene>
<dbReference type="AlphaFoldDB" id="A0A4Y2HW67"/>
<name>A0A4Y2HW67_ARAVE</name>